<evidence type="ECO:0000313" key="4">
    <source>
        <dbReference type="Proteomes" id="UP000029431"/>
    </source>
</evidence>
<proteinExistence type="predicted"/>
<evidence type="ECO:0000313" key="3">
    <source>
        <dbReference type="EMBL" id="AHD04739.1"/>
    </source>
</evidence>
<dbReference type="eggNOG" id="COG2175">
    <property type="taxonomic scope" value="Bacteria"/>
</dbReference>
<protein>
    <recommendedName>
        <fullName evidence="2">TauD/TfdA-like domain-containing protein</fullName>
    </recommendedName>
</protein>
<evidence type="ECO:0000256" key="1">
    <source>
        <dbReference type="ARBA" id="ARBA00023002"/>
    </source>
</evidence>
<dbReference type="KEGG" id="plv:ERIC2_c09040"/>
<reference evidence="3 4" key="1">
    <citation type="journal article" date="2014" name="PLoS ONE">
        <title>How to Kill the Honey Bee Larva: Genomic Potential and Virulence Mechanisms of Paenibacillus larvae.</title>
        <authorList>
            <person name="Djukic M."/>
            <person name="Brzuszkiewicz E."/>
            <person name="Funfhaus A."/>
            <person name="Voss J."/>
            <person name="Gollnow K."/>
            <person name="Poppinga L."/>
            <person name="Liesegang H."/>
            <person name="Garcia-Gonzalez E."/>
            <person name="Genersch E."/>
            <person name="Daniel R."/>
        </authorList>
    </citation>
    <scope>NUCLEOTIDE SEQUENCE [LARGE SCALE GENOMIC DNA]</scope>
    <source>
        <strain evidence="3 4">DSM 25430</strain>
    </source>
</reference>
<dbReference type="Proteomes" id="UP000029431">
    <property type="component" value="Chromosome"/>
</dbReference>
<sequence length="53" mass="6409">MHNEMSYTTNWPLKIWFYAVQTAKKGGETQLADSRKVYERIDPSIRKMFKEKR</sequence>
<dbReference type="GO" id="GO:0016491">
    <property type="term" value="F:oxidoreductase activity"/>
    <property type="evidence" value="ECO:0007669"/>
    <property type="project" value="UniProtKB-KW"/>
</dbReference>
<feature type="domain" description="TauD/TfdA-like" evidence="2">
    <location>
        <begin position="1"/>
        <end position="50"/>
    </location>
</feature>
<dbReference type="AlphaFoldDB" id="V9W452"/>
<dbReference type="EMBL" id="CP003355">
    <property type="protein sequence ID" value="AHD04739.1"/>
    <property type="molecule type" value="Genomic_DNA"/>
</dbReference>
<dbReference type="SUPFAM" id="SSF51197">
    <property type="entry name" value="Clavaminate synthase-like"/>
    <property type="match status" value="1"/>
</dbReference>
<accession>V9W452</accession>
<keyword evidence="4" id="KW-1185">Reference proteome</keyword>
<dbReference type="Pfam" id="PF02668">
    <property type="entry name" value="TauD"/>
    <property type="match status" value="1"/>
</dbReference>
<dbReference type="HOGENOM" id="CLU_3064225_0_0_9"/>
<keyword evidence="1" id="KW-0560">Oxidoreductase</keyword>
<dbReference type="InterPro" id="IPR003819">
    <property type="entry name" value="TauD/TfdA-like"/>
</dbReference>
<dbReference type="Gene3D" id="3.60.130.10">
    <property type="entry name" value="Clavaminate synthase-like"/>
    <property type="match status" value="1"/>
</dbReference>
<dbReference type="InterPro" id="IPR042098">
    <property type="entry name" value="TauD-like_sf"/>
</dbReference>
<organism evidence="3 4">
    <name type="scientific">Paenibacillus larvae subsp. larvae DSM 25430</name>
    <dbReference type="NCBI Taxonomy" id="697284"/>
    <lineage>
        <taxon>Bacteria</taxon>
        <taxon>Bacillati</taxon>
        <taxon>Bacillota</taxon>
        <taxon>Bacilli</taxon>
        <taxon>Bacillales</taxon>
        <taxon>Paenibacillaceae</taxon>
        <taxon>Paenibacillus</taxon>
    </lineage>
</organism>
<evidence type="ECO:0000259" key="2">
    <source>
        <dbReference type="Pfam" id="PF02668"/>
    </source>
</evidence>
<gene>
    <name evidence="3" type="ORF">ERIC2_c09040</name>
</gene>
<name>V9W452_9BACL</name>